<dbReference type="Proteomes" id="UP001626550">
    <property type="component" value="Unassembled WGS sequence"/>
</dbReference>
<gene>
    <name evidence="2" type="ORF">Ciccas_008896</name>
</gene>
<organism evidence="2 3">
    <name type="scientific">Cichlidogyrus casuarinus</name>
    <dbReference type="NCBI Taxonomy" id="1844966"/>
    <lineage>
        <taxon>Eukaryota</taxon>
        <taxon>Metazoa</taxon>
        <taxon>Spiralia</taxon>
        <taxon>Lophotrochozoa</taxon>
        <taxon>Platyhelminthes</taxon>
        <taxon>Monogenea</taxon>
        <taxon>Monopisthocotylea</taxon>
        <taxon>Dactylogyridea</taxon>
        <taxon>Ancyrocephalidae</taxon>
        <taxon>Cichlidogyrus</taxon>
    </lineage>
</organism>
<evidence type="ECO:0000313" key="3">
    <source>
        <dbReference type="Proteomes" id="UP001626550"/>
    </source>
</evidence>
<evidence type="ECO:0000313" key="2">
    <source>
        <dbReference type="EMBL" id="KAL3312511.1"/>
    </source>
</evidence>
<feature type="region of interest" description="Disordered" evidence="1">
    <location>
        <begin position="26"/>
        <end position="51"/>
    </location>
</feature>
<evidence type="ECO:0000256" key="1">
    <source>
        <dbReference type="SAM" id="MobiDB-lite"/>
    </source>
</evidence>
<comment type="caution">
    <text evidence="2">The sequence shown here is derived from an EMBL/GenBank/DDBJ whole genome shotgun (WGS) entry which is preliminary data.</text>
</comment>
<proteinExistence type="predicted"/>
<protein>
    <submittedName>
        <fullName evidence="2">Uncharacterized protein</fullName>
    </submittedName>
</protein>
<reference evidence="2 3" key="1">
    <citation type="submission" date="2024-11" db="EMBL/GenBank/DDBJ databases">
        <title>Adaptive evolution of stress response genes in parasites aligns with host niche diversity.</title>
        <authorList>
            <person name="Hahn C."/>
            <person name="Resl P."/>
        </authorList>
    </citation>
    <scope>NUCLEOTIDE SEQUENCE [LARGE SCALE GENOMIC DNA]</scope>
    <source>
        <strain evidence="2">EGGRZ-B1_66</strain>
        <tissue evidence="2">Body</tissue>
    </source>
</reference>
<keyword evidence="3" id="KW-1185">Reference proteome</keyword>
<feature type="non-terminal residue" evidence="2">
    <location>
        <position position="101"/>
    </location>
</feature>
<sequence length="101" mass="11074">SSPLSKICGRAYHALRVRADGSQISVKKSHSSVDRPVVFQPTTSSSPNQLSAPTNMILRYRSNQFCSDPSSSFKSLDQVSDFEVPPIQITETKNVFTALEA</sequence>
<name>A0ABD2PYN8_9PLAT</name>
<feature type="compositionally biased region" description="Polar residues" evidence="1">
    <location>
        <begin position="40"/>
        <end position="51"/>
    </location>
</feature>
<accession>A0ABD2PYN8</accession>
<dbReference type="AlphaFoldDB" id="A0ABD2PYN8"/>
<dbReference type="EMBL" id="JBJKFK010001668">
    <property type="protein sequence ID" value="KAL3312511.1"/>
    <property type="molecule type" value="Genomic_DNA"/>
</dbReference>
<feature type="non-terminal residue" evidence="2">
    <location>
        <position position="1"/>
    </location>
</feature>